<gene>
    <name evidence="1" type="ORF">H2198_010914</name>
</gene>
<dbReference type="Proteomes" id="UP001172386">
    <property type="component" value="Unassembled WGS sequence"/>
</dbReference>
<keyword evidence="2" id="KW-1185">Reference proteome</keyword>
<reference evidence="1" key="1">
    <citation type="submission" date="2022-10" db="EMBL/GenBank/DDBJ databases">
        <title>Culturing micro-colonial fungi from biological soil crusts in the Mojave desert and describing Neophaeococcomyces mojavensis, and introducing the new genera and species Taxawa tesnikishii.</title>
        <authorList>
            <person name="Kurbessoian T."/>
            <person name="Stajich J.E."/>
        </authorList>
    </citation>
    <scope>NUCLEOTIDE SEQUENCE</scope>
    <source>
        <strain evidence="1">JES_112</strain>
    </source>
</reference>
<name>A0ACC2ZNK0_9EURO</name>
<sequence length="489" mass="52029">MSLFRYTRAGQTPGTPRTHSPLPWIALIALILGAIALAFAWLAGWIGDRLTAQRFTDTIEATGPAHPGFRRAHSKGICVSGWFEPSAQAPTLSSARVFSQSRVPVMGRLSIGGGDPYGADNTARVRSLAVQMVSDDGQEWRMAMNSFPFFAVPDAEAFYEQTRASIPDPATGKPDPQKMAAVLAKYPSAQAFQQWAKTAPWTSSWADTTFNSVNSFWFTNAQGQKRAVRWRWQPQAPVVEMDAETRTQASVDFLSQELRQRLASGPVRWNLVVTTAEPGDAIDDPSVPWPESRDQVVAGVLSLDRMQSQEQAACAAVTIRSWPPARRCIRSPSTAANASAPAATSNNRRRPHDEHRQRPLQPAGAGAALVHGADDHRHVVHRRDHGRLTAPAANADRPAPPAGHRHPGAGAAAPVQPAAPSPAAAAGGSSGMAGDGGQGLALDAVCTDAGDAADRLGDAVGRWVPDRAVGRPASAADRATHTGAVRRVA</sequence>
<comment type="caution">
    <text evidence="1">The sequence shown here is derived from an EMBL/GenBank/DDBJ whole genome shotgun (WGS) entry which is preliminary data.</text>
</comment>
<accession>A0ACC2ZNK0</accession>
<evidence type="ECO:0000313" key="2">
    <source>
        <dbReference type="Proteomes" id="UP001172386"/>
    </source>
</evidence>
<protein>
    <submittedName>
        <fullName evidence="1">Uncharacterized protein</fullName>
    </submittedName>
</protein>
<evidence type="ECO:0000313" key="1">
    <source>
        <dbReference type="EMBL" id="KAJ9649180.1"/>
    </source>
</evidence>
<proteinExistence type="predicted"/>
<dbReference type="EMBL" id="JAPDRQ010000446">
    <property type="protein sequence ID" value="KAJ9649180.1"/>
    <property type="molecule type" value="Genomic_DNA"/>
</dbReference>
<organism evidence="1 2">
    <name type="scientific">Neophaeococcomyces mojaviensis</name>
    <dbReference type="NCBI Taxonomy" id="3383035"/>
    <lineage>
        <taxon>Eukaryota</taxon>
        <taxon>Fungi</taxon>
        <taxon>Dikarya</taxon>
        <taxon>Ascomycota</taxon>
        <taxon>Pezizomycotina</taxon>
        <taxon>Eurotiomycetes</taxon>
        <taxon>Chaetothyriomycetidae</taxon>
        <taxon>Chaetothyriales</taxon>
        <taxon>Chaetothyriales incertae sedis</taxon>
        <taxon>Neophaeococcomyces</taxon>
    </lineage>
</organism>